<accession>A0A9E9LY60</accession>
<feature type="chain" id="PRO_5038717179" description="Lysozyme inhibitor LprI N-terminal domain-containing protein" evidence="1">
    <location>
        <begin position="23"/>
        <end position="183"/>
    </location>
</feature>
<gene>
    <name evidence="2" type="ORF">NB640_10110</name>
</gene>
<dbReference type="AlphaFoldDB" id="A0A9E9LY60"/>
<dbReference type="Proteomes" id="UP001156215">
    <property type="component" value="Chromosome"/>
</dbReference>
<dbReference type="KEGG" id="ovb:NB640_10110"/>
<name>A0A9E9LY60_9BURK</name>
<protein>
    <recommendedName>
        <fullName evidence="4">Lysozyme inhibitor LprI N-terminal domain-containing protein</fullName>
    </recommendedName>
</protein>
<dbReference type="RefSeq" id="WP_269308581.1">
    <property type="nucleotide sequence ID" value="NZ_CP098242.1"/>
</dbReference>
<sequence>MKRIFRMVLLAAGMIFPLLSQAACTQADLDDKLYPALQYRLRCLDGLGRLDVFRSAATPHSQRISEARIGQASPKQAVAVICGETRALIAIADDVLTGGDGTSDVKKSPWQGVTPDDVLKRRNEVMQRCKGQLGCYQQAMADYEKEIGVLDGRARMGRISAVEYIEQMYALFGRVLQAMKAKS</sequence>
<keyword evidence="3" id="KW-1185">Reference proteome</keyword>
<reference evidence="2" key="1">
    <citation type="journal article" date="2022" name="Front. Microbiol.">
        <title>New perspectives on an old grouping: The genomic and phenotypic variability of Oxalobacter formigenes and the implications for calcium oxalate stone prevention.</title>
        <authorList>
            <person name="Chmiel J.A."/>
            <person name="Carr C."/>
            <person name="Stuivenberg G.A."/>
            <person name="Venema R."/>
            <person name="Chanyi R.M."/>
            <person name="Al K.F."/>
            <person name="Giguere D."/>
            <person name="Say H."/>
            <person name="Akouris P.P."/>
            <person name="Dominguez Romero S.A."/>
            <person name="Kwong A."/>
            <person name="Tai V."/>
            <person name="Koval S.F."/>
            <person name="Razvi H."/>
            <person name="Bjazevic J."/>
            <person name="Burton J.P."/>
        </authorList>
    </citation>
    <scope>NUCLEOTIDE SEQUENCE</scope>
    <source>
        <strain evidence="2">WoOx3</strain>
    </source>
</reference>
<feature type="signal peptide" evidence="1">
    <location>
        <begin position="1"/>
        <end position="22"/>
    </location>
</feature>
<dbReference type="EMBL" id="CP098242">
    <property type="protein sequence ID" value="WAW09579.1"/>
    <property type="molecule type" value="Genomic_DNA"/>
</dbReference>
<keyword evidence="1" id="KW-0732">Signal</keyword>
<evidence type="ECO:0000313" key="3">
    <source>
        <dbReference type="Proteomes" id="UP001156215"/>
    </source>
</evidence>
<evidence type="ECO:0008006" key="4">
    <source>
        <dbReference type="Google" id="ProtNLM"/>
    </source>
</evidence>
<evidence type="ECO:0000313" key="2">
    <source>
        <dbReference type="EMBL" id="WAW09579.1"/>
    </source>
</evidence>
<organism evidence="2 3">
    <name type="scientific">Oxalobacter vibrioformis</name>
    <dbReference type="NCBI Taxonomy" id="933080"/>
    <lineage>
        <taxon>Bacteria</taxon>
        <taxon>Pseudomonadati</taxon>
        <taxon>Pseudomonadota</taxon>
        <taxon>Betaproteobacteria</taxon>
        <taxon>Burkholderiales</taxon>
        <taxon>Oxalobacteraceae</taxon>
        <taxon>Oxalobacter</taxon>
    </lineage>
</organism>
<evidence type="ECO:0000256" key="1">
    <source>
        <dbReference type="SAM" id="SignalP"/>
    </source>
</evidence>
<proteinExistence type="predicted"/>